<dbReference type="RefSeq" id="WP_081814324.1">
    <property type="nucleotide sequence ID" value="NZ_JACKVC010000021.1"/>
</dbReference>
<evidence type="ECO:0000256" key="4">
    <source>
        <dbReference type="ARBA" id="ARBA00022833"/>
    </source>
</evidence>
<dbReference type="Proteomes" id="UP001558474">
    <property type="component" value="Unassembled WGS sequence"/>
</dbReference>
<feature type="region of interest" description="Disordered" evidence="7">
    <location>
        <begin position="427"/>
        <end position="508"/>
    </location>
</feature>
<evidence type="ECO:0000256" key="6">
    <source>
        <dbReference type="ARBA" id="ARBA00023172"/>
    </source>
</evidence>
<evidence type="ECO:0000259" key="8">
    <source>
        <dbReference type="Pfam" id="PF01385"/>
    </source>
</evidence>
<keyword evidence="11" id="KW-0540">Nuclease</keyword>
<evidence type="ECO:0000259" key="10">
    <source>
        <dbReference type="Pfam" id="PF12323"/>
    </source>
</evidence>
<dbReference type="NCBIfam" id="TIGR01766">
    <property type="entry name" value="IS200/IS605 family accessory protein TnpB-like domain"/>
    <property type="match status" value="1"/>
</dbReference>
<proteinExistence type="inferred from homology"/>
<comment type="similarity">
    <text evidence="1">In the C-terminal section; belongs to the transposase 35 family.</text>
</comment>
<evidence type="ECO:0000256" key="7">
    <source>
        <dbReference type="SAM" id="MobiDB-lite"/>
    </source>
</evidence>
<protein>
    <submittedName>
        <fullName evidence="11">RNA-guided endonuclease TnpB family protein</fullName>
    </submittedName>
</protein>
<evidence type="ECO:0000256" key="3">
    <source>
        <dbReference type="ARBA" id="ARBA00022723"/>
    </source>
</evidence>
<evidence type="ECO:0000313" key="11">
    <source>
        <dbReference type="EMBL" id="MEX3741792.1"/>
    </source>
</evidence>
<dbReference type="InterPro" id="IPR021027">
    <property type="entry name" value="Transposase_put_HTH"/>
</dbReference>
<dbReference type="NCBIfam" id="NF040570">
    <property type="entry name" value="guided_TnpB"/>
    <property type="match status" value="1"/>
</dbReference>
<dbReference type="GO" id="GO:0004519">
    <property type="term" value="F:endonuclease activity"/>
    <property type="evidence" value="ECO:0007669"/>
    <property type="project" value="UniProtKB-KW"/>
</dbReference>
<keyword evidence="5" id="KW-0238">DNA-binding</keyword>
<dbReference type="Pfam" id="PF07282">
    <property type="entry name" value="Cas12f1-like_TNB"/>
    <property type="match status" value="1"/>
</dbReference>
<keyword evidence="2" id="KW-0815">Transposition</keyword>
<evidence type="ECO:0000259" key="9">
    <source>
        <dbReference type="Pfam" id="PF07282"/>
    </source>
</evidence>
<evidence type="ECO:0000256" key="5">
    <source>
        <dbReference type="ARBA" id="ARBA00023125"/>
    </source>
</evidence>
<gene>
    <name evidence="11" type="ORF">ABFW12_26525</name>
</gene>
<evidence type="ECO:0000313" key="12">
    <source>
        <dbReference type="Proteomes" id="UP001558474"/>
    </source>
</evidence>
<reference evidence="11 12" key="1">
    <citation type="submission" date="2024-04" db="EMBL/GenBank/DDBJ databases">
        <title>Genomic Markers of Mycobacteria.</title>
        <authorList>
            <person name="Soliman M.S."/>
            <person name="Elkholy A."/>
            <person name="Soliman N.S."/>
            <person name="Abbas A."/>
            <person name="Khayrat S."/>
            <person name="Shawky S."/>
        </authorList>
    </citation>
    <scope>NUCLEOTIDE SEQUENCE [LARGE SCALE GENOMIC DNA]</scope>
    <source>
        <strain evidence="11 12">Egy-CU-AM5</strain>
    </source>
</reference>
<feature type="domain" description="Transposase putative helix-turn-helix" evidence="10">
    <location>
        <begin position="1"/>
        <end position="47"/>
    </location>
</feature>
<dbReference type="InterPro" id="IPR001959">
    <property type="entry name" value="Transposase"/>
</dbReference>
<keyword evidence="4" id="KW-0862">Zinc</keyword>
<evidence type="ECO:0000256" key="2">
    <source>
        <dbReference type="ARBA" id="ARBA00022578"/>
    </source>
</evidence>
<keyword evidence="3" id="KW-0479">Metal-binding</keyword>
<feature type="domain" description="Probable transposase IS891/IS1136/IS1341" evidence="8">
    <location>
        <begin position="240"/>
        <end position="342"/>
    </location>
</feature>
<feature type="region of interest" description="Disordered" evidence="7">
    <location>
        <begin position="141"/>
        <end position="169"/>
    </location>
</feature>
<keyword evidence="12" id="KW-1185">Reference proteome</keyword>
<dbReference type="Pfam" id="PF12323">
    <property type="entry name" value="HTH_OrfB_IS605"/>
    <property type="match status" value="1"/>
</dbReference>
<organism evidence="11 12">
    <name type="scientific">Mycolicibacterium porcinum</name>
    <dbReference type="NCBI Taxonomy" id="39693"/>
    <lineage>
        <taxon>Bacteria</taxon>
        <taxon>Bacillati</taxon>
        <taxon>Actinomycetota</taxon>
        <taxon>Actinomycetes</taxon>
        <taxon>Mycobacteriales</taxon>
        <taxon>Mycobacteriaceae</taxon>
        <taxon>Mycolicibacterium</taxon>
    </lineage>
</organism>
<feature type="domain" description="Cas12f1-like TNB" evidence="9">
    <location>
        <begin position="354"/>
        <end position="420"/>
    </location>
</feature>
<keyword evidence="11" id="KW-0378">Hydrolase</keyword>
<keyword evidence="6" id="KW-0233">DNA recombination</keyword>
<keyword evidence="11" id="KW-0255">Endonuclease</keyword>
<name>A0ABV3VNP6_9MYCO</name>
<dbReference type="InterPro" id="IPR010095">
    <property type="entry name" value="Cas12f1-like_TNB"/>
</dbReference>
<dbReference type="Pfam" id="PF01385">
    <property type="entry name" value="OrfB_IS605"/>
    <property type="match status" value="1"/>
</dbReference>
<sequence>MSRHTTFRYCLDPTTEQQQAMVRHCGASRFAFNQCLRMVKTSLRQRKTDPAVNVPWSGFDLINRFNAWKKSEHAGRVFTVDTEGVTEIAVTGLAWRDRVYQQVFEEAAVDLAGGLAAWSDSRSGKRRSKRVGFPQFKKKTANSPSFRLRNKRGKGHPSGIRVGDNGRPRSVTLPGLGQVRVQDDTRRLRRMLADGRAKICFATVSHHGGRWWVALNVQAAELHHKQQHPTHIDPGAAGWVGVDRGLSTFLVAATADGTEVARIVAPKALAVGMNRQRRLAKSLSRKKKGSRNRKDAAARLALHHRHVADSRRHFLHQVANEVVKTHDRLVIEDLNVAGMMRNRRLARAISDAGWAEFARLLKYKQAWRGGHVVEADRWYPSTRRCSQCGEVDHTLTLADRVFTCGCGHAADRDTNAATNLARWGLTHHRLDRPPDPQAGGRANNAHRRDGADQYPLCPGETNPDEVGTDVRTAPSGEHRRRPRRAVSPINAFVGHASATQSHTDRNDH</sequence>
<dbReference type="EMBL" id="JBDLOU010000078">
    <property type="protein sequence ID" value="MEX3741792.1"/>
    <property type="molecule type" value="Genomic_DNA"/>
</dbReference>
<comment type="caution">
    <text evidence="11">The sequence shown here is derived from an EMBL/GenBank/DDBJ whole genome shotgun (WGS) entry which is preliminary data.</text>
</comment>
<evidence type="ECO:0000256" key="1">
    <source>
        <dbReference type="ARBA" id="ARBA00008761"/>
    </source>
</evidence>
<accession>A0ABV3VNP6</accession>